<protein>
    <submittedName>
        <fullName evidence="1">DNA-directed RNA polymerase specialized sigma24 family protein</fullName>
    </submittedName>
</protein>
<proteinExistence type="predicted"/>
<dbReference type="EMBL" id="JACHMH010000001">
    <property type="protein sequence ID" value="MBB4681151.1"/>
    <property type="molecule type" value="Genomic_DNA"/>
</dbReference>
<keyword evidence="2" id="KW-1185">Reference proteome</keyword>
<accession>A0A7W7CJW4</accession>
<evidence type="ECO:0000313" key="1">
    <source>
        <dbReference type="EMBL" id="MBB4681151.1"/>
    </source>
</evidence>
<keyword evidence="1" id="KW-0804">Transcription</keyword>
<keyword evidence="1" id="KW-0240">DNA-directed RNA polymerase</keyword>
<dbReference type="SUPFAM" id="SSF88659">
    <property type="entry name" value="Sigma3 and sigma4 domains of RNA polymerase sigma factors"/>
    <property type="match status" value="1"/>
</dbReference>
<organism evidence="1 2">
    <name type="scientific">Crossiella cryophila</name>
    <dbReference type="NCBI Taxonomy" id="43355"/>
    <lineage>
        <taxon>Bacteria</taxon>
        <taxon>Bacillati</taxon>
        <taxon>Actinomycetota</taxon>
        <taxon>Actinomycetes</taxon>
        <taxon>Pseudonocardiales</taxon>
        <taxon>Pseudonocardiaceae</taxon>
        <taxon>Crossiella</taxon>
    </lineage>
</organism>
<reference evidence="1 2" key="1">
    <citation type="submission" date="2020-08" db="EMBL/GenBank/DDBJ databases">
        <title>Sequencing the genomes of 1000 actinobacteria strains.</title>
        <authorList>
            <person name="Klenk H.-P."/>
        </authorList>
    </citation>
    <scope>NUCLEOTIDE SEQUENCE [LARGE SCALE GENOMIC DNA]</scope>
    <source>
        <strain evidence="1 2">DSM 44230</strain>
    </source>
</reference>
<name>A0A7W7CJW4_9PSEU</name>
<evidence type="ECO:0000313" key="2">
    <source>
        <dbReference type="Proteomes" id="UP000533598"/>
    </source>
</evidence>
<comment type="caution">
    <text evidence="1">The sequence shown here is derived from an EMBL/GenBank/DDBJ whole genome shotgun (WGS) entry which is preliminary data.</text>
</comment>
<gene>
    <name evidence="1" type="ORF">HNR67_007269</name>
</gene>
<sequence length="79" mass="8774">MEMDRLMTLTRATGVDDPIEGLAATAELRSELERLEAVLVRRARVRGCTWTEIATVLGVSKQAVHKKHGRSALFGRRNA</sequence>
<dbReference type="InterPro" id="IPR013324">
    <property type="entry name" value="RNA_pol_sigma_r3/r4-like"/>
</dbReference>
<dbReference type="AlphaFoldDB" id="A0A7W7CJW4"/>
<dbReference type="GO" id="GO:0000428">
    <property type="term" value="C:DNA-directed RNA polymerase complex"/>
    <property type="evidence" value="ECO:0007669"/>
    <property type="project" value="UniProtKB-KW"/>
</dbReference>
<dbReference type="Proteomes" id="UP000533598">
    <property type="component" value="Unassembled WGS sequence"/>
</dbReference>